<dbReference type="Proteomes" id="UP000319462">
    <property type="component" value="Chromosome 30"/>
</dbReference>
<feature type="transmembrane region" description="Helical" evidence="7">
    <location>
        <begin position="514"/>
        <end position="533"/>
    </location>
</feature>
<dbReference type="PANTHER" id="PTHR10766">
    <property type="entry name" value="TRANSMEMBRANE 9 SUPERFAMILY PROTEIN"/>
    <property type="match status" value="1"/>
</dbReference>
<dbReference type="PANTHER" id="PTHR10766:SF178">
    <property type="entry name" value="TRANSMEMBRANE 9 SUPERFAMILY MEMBER"/>
    <property type="match status" value="1"/>
</dbReference>
<feature type="transmembrane region" description="Helical" evidence="7">
    <location>
        <begin position="384"/>
        <end position="405"/>
    </location>
</feature>
<dbReference type="AlphaFoldDB" id="A0A3P3ZCB2"/>
<evidence type="ECO:0000256" key="2">
    <source>
        <dbReference type="ARBA" id="ARBA00005227"/>
    </source>
</evidence>
<keyword evidence="3 7" id="KW-0812">Transmembrane</keyword>
<evidence type="ECO:0000256" key="7">
    <source>
        <dbReference type="RuleBase" id="RU363079"/>
    </source>
</evidence>
<evidence type="ECO:0000256" key="4">
    <source>
        <dbReference type="ARBA" id="ARBA00022729"/>
    </source>
</evidence>
<keyword evidence="5 7" id="KW-1133">Transmembrane helix</keyword>
<keyword evidence="6 7" id="KW-0472">Membrane</keyword>
<feature type="transmembrane region" description="Helical" evidence="7">
    <location>
        <begin position="673"/>
        <end position="694"/>
    </location>
</feature>
<dbReference type="GO" id="GO:0016020">
    <property type="term" value="C:membrane"/>
    <property type="evidence" value="ECO:0007669"/>
    <property type="project" value="UniProtKB-SubCell"/>
</dbReference>
<proteinExistence type="inferred from homology"/>
<name>A0A3P3ZCB2_LEIBR</name>
<evidence type="ECO:0000313" key="8">
    <source>
        <dbReference type="EMBL" id="SYZ67852.1"/>
    </source>
</evidence>
<feature type="transmembrane region" description="Helical" evidence="7">
    <location>
        <begin position="553"/>
        <end position="575"/>
    </location>
</feature>
<feature type="transmembrane region" description="Helical" evidence="7">
    <location>
        <begin position="481"/>
        <end position="507"/>
    </location>
</feature>
<organism evidence="8 9">
    <name type="scientific">Leishmania braziliensis MHOM/BR/75/M2904</name>
    <dbReference type="NCBI Taxonomy" id="420245"/>
    <lineage>
        <taxon>Eukaryota</taxon>
        <taxon>Discoba</taxon>
        <taxon>Euglenozoa</taxon>
        <taxon>Kinetoplastea</taxon>
        <taxon>Metakinetoplastina</taxon>
        <taxon>Trypanosomatida</taxon>
        <taxon>Trypanosomatidae</taxon>
        <taxon>Leishmaniinae</taxon>
        <taxon>Leishmania</taxon>
        <taxon>Leishmania braziliensis species complex</taxon>
    </lineage>
</organism>
<comment type="subcellular location">
    <subcellularLocation>
        <location evidence="1">Membrane</location>
        <topology evidence="1">Multi-pass membrane protein</topology>
    </subcellularLocation>
</comment>
<evidence type="ECO:0000256" key="3">
    <source>
        <dbReference type="ARBA" id="ARBA00022692"/>
    </source>
</evidence>
<feature type="transmembrane region" description="Helical" evidence="7">
    <location>
        <begin position="596"/>
        <end position="617"/>
    </location>
</feature>
<sequence>MRLSYFMPTLFSHSASFSVSPLLNSACCPHRVQTHSSRRPQRHSGPFHRLHTPPLHTRVLRCCLLFISISRLVSPLFSHHRRTTTVANASAHSESEGKGSVMRRRQVHTAFSSVAATSRAVLCVVAVLLCWASSIAYGFSLSVVHDLGLEYSQGDTIHVLASTVTSRSKIVPLRWRNVFPCSAPLSKDTQPPLHRSIGQVLMSDMLEDSGIQLKVLSDRKCALICSASLNPLERERYEKRILSRYRAHLVLDGLPALEATPVDSNRHRIRMGFPLGNFSRGGPKGSVEVYNHVHFIVSYYLISSTEPPTVRIVKFEVEPRSVSHSGELGKDDTCAFPAVPNPQITSMEGIRFSYSVTWTLSTTPWKTRWDNYVDHDSHESRVHWYSILSVFLLVLLQSMFLWYILVRSVRRDILSYNEEDLLGDREDIGWKLVHGDVFRPPRRAVLLSVLVGTGMQVMCMTVASLFFAVVGMVSHSSRGMLLSLLVTFFVFFSSVNGVVTATLLKFFRRRSWQAISLTSIALPGFLFAAYLALNFIHLGSHAASTLPFASLLYLLALWLCVSVPLCFGGAVAGFSTNIAIPVKINAIPRTIPPQPWYLKGVLSYMAFGIVPLAASYVELQSIFSSVWLGTVYRMFSFLIVAFLLILVIVAQVSIFLTYYQLSLLNYHWWWRSFFASASYGAWMMLYCVVYYWFISIVKGFLGMVLFFGYMGLVCVSVSLMFGAVGFLASLVFVRIMFASVKVD</sequence>
<feature type="transmembrane region" description="Helical" evidence="7">
    <location>
        <begin position="700"/>
        <end position="733"/>
    </location>
</feature>
<gene>
    <name evidence="8" type="ORF">LBRM2904_30.0380</name>
</gene>
<feature type="transmembrane region" description="Helical" evidence="7">
    <location>
        <begin position="637"/>
        <end position="661"/>
    </location>
</feature>
<reference evidence="8 9" key="1">
    <citation type="submission" date="2018-09" db="EMBL/GenBank/DDBJ databases">
        <authorList>
            <person name="Peiro R."/>
            <person name="Begona"/>
            <person name="Cbmso G."/>
            <person name="Lopez M."/>
            <person name="Gonzalez S."/>
        </authorList>
    </citation>
    <scope>NUCLEOTIDE SEQUENCE [LARGE SCALE GENOMIC DNA]</scope>
</reference>
<comment type="similarity">
    <text evidence="2 7">Belongs to the nonaspanin (TM9SF) (TC 9.A.2) family.</text>
</comment>
<evidence type="ECO:0000256" key="1">
    <source>
        <dbReference type="ARBA" id="ARBA00004141"/>
    </source>
</evidence>
<accession>A0A3P3ZCB2</accession>
<protein>
    <recommendedName>
        <fullName evidence="7">Transmembrane 9 superfamily member</fullName>
    </recommendedName>
</protein>
<dbReference type="EMBL" id="LS997629">
    <property type="protein sequence ID" value="SYZ67852.1"/>
    <property type="molecule type" value="Genomic_DNA"/>
</dbReference>
<dbReference type="Pfam" id="PF02990">
    <property type="entry name" value="EMP70"/>
    <property type="match status" value="1"/>
</dbReference>
<dbReference type="InterPro" id="IPR004240">
    <property type="entry name" value="EMP70"/>
</dbReference>
<evidence type="ECO:0000256" key="6">
    <source>
        <dbReference type="ARBA" id="ARBA00023136"/>
    </source>
</evidence>
<dbReference type="GO" id="GO:0072657">
    <property type="term" value="P:protein localization to membrane"/>
    <property type="evidence" value="ECO:0007669"/>
    <property type="project" value="TreeGrafter"/>
</dbReference>
<keyword evidence="4" id="KW-0732">Signal</keyword>
<evidence type="ECO:0000256" key="5">
    <source>
        <dbReference type="ARBA" id="ARBA00022989"/>
    </source>
</evidence>
<feature type="transmembrane region" description="Helical" evidence="7">
    <location>
        <begin position="444"/>
        <end position="469"/>
    </location>
</feature>
<evidence type="ECO:0000313" key="9">
    <source>
        <dbReference type="Proteomes" id="UP000319462"/>
    </source>
</evidence>